<keyword evidence="4" id="KW-1185">Reference proteome</keyword>
<dbReference type="Proteomes" id="UP001529369">
    <property type="component" value="Unassembled WGS sequence"/>
</dbReference>
<dbReference type="EMBL" id="JAUFPN010000197">
    <property type="protein sequence ID" value="MDN3567818.1"/>
    <property type="molecule type" value="Genomic_DNA"/>
</dbReference>
<feature type="signal peptide" evidence="2">
    <location>
        <begin position="1"/>
        <end position="25"/>
    </location>
</feature>
<dbReference type="RefSeq" id="WP_290319886.1">
    <property type="nucleotide sequence ID" value="NZ_JAUFPN010000197.1"/>
</dbReference>
<keyword evidence="2" id="KW-0732">Signal</keyword>
<proteinExistence type="predicted"/>
<evidence type="ECO:0000256" key="2">
    <source>
        <dbReference type="SAM" id="SignalP"/>
    </source>
</evidence>
<feature type="compositionally biased region" description="Pro residues" evidence="1">
    <location>
        <begin position="37"/>
        <end position="52"/>
    </location>
</feature>
<sequence>MRRIAPTVPPLALLAALLLPVPEAAAQFRGGGGGGMGPPPTDGAATRPPPAALPGLQYRQAPAPIPADPTQNLSPNAALFDAINRGDLPAAREAVGRGADIEARNVLGLTAVDAAVDQGRNEIMFFGISARGSSRRGPPPAAEPEPPAPPPGRRNAAARPATGPQAERSLPAAPHQVANPRLWAGDGGAPQPQIGFLGFDAGRPEGAQPPTAFAPSPRPGRAGRG</sequence>
<organism evidence="3 4">
    <name type="scientific">Paeniroseomonas aquatica</name>
    <dbReference type="NCBI Taxonomy" id="373043"/>
    <lineage>
        <taxon>Bacteria</taxon>
        <taxon>Pseudomonadati</taxon>
        <taxon>Pseudomonadota</taxon>
        <taxon>Alphaproteobacteria</taxon>
        <taxon>Acetobacterales</taxon>
        <taxon>Acetobacteraceae</taxon>
        <taxon>Paeniroseomonas</taxon>
    </lineage>
</organism>
<feature type="compositionally biased region" description="Pro residues" evidence="1">
    <location>
        <begin position="137"/>
        <end position="152"/>
    </location>
</feature>
<protein>
    <submittedName>
        <fullName evidence="3">Ankyrin repeat domain-containing protein</fullName>
    </submittedName>
</protein>
<feature type="chain" id="PRO_5046627334" evidence="2">
    <location>
        <begin position="26"/>
        <end position="225"/>
    </location>
</feature>
<gene>
    <name evidence="3" type="ORF">QWZ14_25850</name>
</gene>
<dbReference type="Gene3D" id="1.25.40.20">
    <property type="entry name" value="Ankyrin repeat-containing domain"/>
    <property type="match status" value="1"/>
</dbReference>
<dbReference type="SUPFAM" id="SSF48403">
    <property type="entry name" value="Ankyrin repeat"/>
    <property type="match status" value="1"/>
</dbReference>
<evidence type="ECO:0000256" key="1">
    <source>
        <dbReference type="SAM" id="MobiDB-lite"/>
    </source>
</evidence>
<evidence type="ECO:0000313" key="4">
    <source>
        <dbReference type="Proteomes" id="UP001529369"/>
    </source>
</evidence>
<name>A0ABT8AD97_9PROT</name>
<reference evidence="4" key="1">
    <citation type="journal article" date="2019" name="Int. J. Syst. Evol. Microbiol.">
        <title>The Global Catalogue of Microorganisms (GCM) 10K type strain sequencing project: providing services to taxonomists for standard genome sequencing and annotation.</title>
        <authorList>
            <consortium name="The Broad Institute Genomics Platform"/>
            <consortium name="The Broad Institute Genome Sequencing Center for Infectious Disease"/>
            <person name="Wu L."/>
            <person name="Ma J."/>
        </authorList>
    </citation>
    <scope>NUCLEOTIDE SEQUENCE [LARGE SCALE GENOMIC DNA]</scope>
    <source>
        <strain evidence="4">CECT 7131</strain>
    </source>
</reference>
<feature type="region of interest" description="Disordered" evidence="1">
    <location>
        <begin position="29"/>
        <end position="54"/>
    </location>
</feature>
<feature type="region of interest" description="Disordered" evidence="1">
    <location>
        <begin position="130"/>
        <end position="225"/>
    </location>
</feature>
<evidence type="ECO:0000313" key="3">
    <source>
        <dbReference type="EMBL" id="MDN3567818.1"/>
    </source>
</evidence>
<dbReference type="InterPro" id="IPR036770">
    <property type="entry name" value="Ankyrin_rpt-contain_sf"/>
</dbReference>
<accession>A0ABT8AD97</accession>
<comment type="caution">
    <text evidence="3">The sequence shown here is derived from an EMBL/GenBank/DDBJ whole genome shotgun (WGS) entry which is preliminary data.</text>
</comment>